<accession>A0A0Q0VZJ1</accession>
<dbReference type="PATRIC" id="fig|362413.3.peg.1093"/>
<evidence type="ECO:0000313" key="1">
    <source>
        <dbReference type="EMBL" id="KQB39438.1"/>
    </source>
</evidence>
<evidence type="ECO:0000313" key="2">
    <source>
        <dbReference type="Proteomes" id="UP000050443"/>
    </source>
</evidence>
<proteinExistence type="predicted"/>
<dbReference type="Proteomes" id="UP000050443">
    <property type="component" value="Unassembled WGS sequence"/>
</dbReference>
<dbReference type="EMBL" id="JRLF01000012">
    <property type="protein sequence ID" value="KQB39438.1"/>
    <property type="molecule type" value="Genomic_DNA"/>
</dbReference>
<protein>
    <submittedName>
        <fullName evidence="1">Uncharacterized protein</fullName>
    </submittedName>
</protein>
<organism evidence="1 2">
    <name type="scientific">Flavobacterium aquidurense</name>
    <dbReference type="NCBI Taxonomy" id="362413"/>
    <lineage>
        <taxon>Bacteria</taxon>
        <taxon>Pseudomonadati</taxon>
        <taxon>Bacteroidota</taxon>
        <taxon>Flavobacteriia</taxon>
        <taxon>Flavobacteriales</taxon>
        <taxon>Flavobacteriaceae</taxon>
        <taxon>Flavobacterium</taxon>
    </lineage>
</organism>
<gene>
    <name evidence="1" type="ORF">RC62_1119</name>
</gene>
<sequence>MNISIFCSHFFLELYIKNVAIISWAERMAPPGLIKKPKNN</sequence>
<reference evidence="1 2" key="1">
    <citation type="submission" date="2014-09" db="EMBL/GenBank/DDBJ databases">
        <title>Genome sequence of Flavobacterium aquidurense RC62.</title>
        <authorList>
            <person name="Kim J.F."/>
            <person name="Kwak M.-J."/>
        </authorList>
    </citation>
    <scope>NUCLEOTIDE SEQUENCE [LARGE SCALE GENOMIC DNA]</scope>
    <source>
        <strain evidence="1 2">RC62</strain>
    </source>
</reference>
<name>A0A0Q0VZJ1_9FLAO</name>
<dbReference type="AlphaFoldDB" id="A0A0Q0VZJ1"/>
<comment type="caution">
    <text evidence="1">The sequence shown here is derived from an EMBL/GenBank/DDBJ whole genome shotgun (WGS) entry which is preliminary data.</text>
</comment>